<dbReference type="InterPro" id="IPR000595">
    <property type="entry name" value="cNMP-bd_dom"/>
</dbReference>
<feature type="compositionally biased region" description="Polar residues" evidence="5">
    <location>
        <begin position="221"/>
        <end position="234"/>
    </location>
</feature>
<feature type="region of interest" description="Disordered" evidence="5">
    <location>
        <begin position="1"/>
        <end position="97"/>
    </location>
</feature>
<accession>A0A8H5BB85</accession>
<evidence type="ECO:0000256" key="6">
    <source>
        <dbReference type="SAM" id="Phobius"/>
    </source>
</evidence>
<feature type="transmembrane region" description="Helical" evidence="6">
    <location>
        <begin position="806"/>
        <end position="837"/>
    </location>
</feature>
<reference evidence="9 10" key="1">
    <citation type="journal article" date="2020" name="ISME J.">
        <title>Uncovering the hidden diversity of litter-decomposition mechanisms in mushroom-forming fungi.</title>
        <authorList>
            <person name="Floudas D."/>
            <person name="Bentzer J."/>
            <person name="Ahren D."/>
            <person name="Johansson T."/>
            <person name="Persson P."/>
            <person name="Tunlid A."/>
        </authorList>
    </citation>
    <scope>NUCLEOTIDE SEQUENCE [LARGE SCALE GENOMIC DNA]</scope>
    <source>
        <strain evidence="9 10">CBS 175.51</strain>
    </source>
</reference>
<feature type="compositionally biased region" description="Basic and acidic residues" evidence="5">
    <location>
        <begin position="235"/>
        <end position="246"/>
    </location>
</feature>
<dbReference type="SUPFAM" id="SSF52091">
    <property type="entry name" value="SpoIIaa-like"/>
    <property type="match status" value="1"/>
</dbReference>
<keyword evidence="3 6" id="KW-1133">Transmembrane helix</keyword>
<dbReference type="PANTHER" id="PTHR43310:SF4">
    <property type="entry name" value="AFR304WP"/>
    <property type="match status" value="1"/>
</dbReference>
<evidence type="ECO:0000313" key="9">
    <source>
        <dbReference type="EMBL" id="KAF5320134.1"/>
    </source>
</evidence>
<evidence type="ECO:0000256" key="5">
    <source>
        <dbReference type="SAM" id="MobiDB-lite"/>
    </source>
</evidence>
<evidence type="ECO:0000256" key="2">
    <source>
        <dbReference type="ARBA" id="ARBA00022692"/>
    </source>
</evidence>
<dbReference type="PROSITE" id="PS50042">
    <property type="entry name" value="CNMP_BINDING_3"/>
    <property type="match status" value="1"/>
</dbReference>
<comment type="subcellular location">
    <subcellularLocation>
        <location evidence="1">Membrane</location>
        <topology evidence="1">Multi-pass membrane protein</topology>
    </subcellularLocation>
</comment>
<proteinExistence type="predicted"/>
<name>A0A8H5BB85_9AGAR</name>
<organism evidence="9 10">
    <name type="scientific">Ephemerocybe angulata</name>
    <dbReference type="NCBI Taxonomy" id="980116"/>
    <lineage>
        <taxon>Eukaryota</taxon>
        <taxon>Fungi</taxon>
        <taxon>Dikarya</taxon>
        <taxon>Basidiomycota</taxon>
        <taxon>Agaricomycotina</taxon>
        <taxon>Agaricomycetes</taxon>
        <taxon>Agaricomycetidae</taxon>
        <taxon>Agaricales</taxon>
        <taxon>Agaricineae</taxon>
        <taxon>Psathyrellaceae</taxon>
        <taxon>Ephemerocybe</taxon>
    </lineage>
</organism>
<sequence length="1198" mass="131109">MADNGLSSRPPRPPPPPSIAESFLDFMQRRFNDLRHPGSPEDSQLPTQELMSSNGFNGEGSHFDEHEGSPRSAYGREIRGGQLTPAPSDSPLSRAGLLQPRSYNASIASGSLSGFIHPHNVHPSGLSYTHSQDMIRQATMELSEMPGPSSYAPVAPLALDPRPHSSQGEGSFIFPLAPPSHSESISNSRDSTPSPLTQSTSSLPPSESSKLESSVPSLASTDDTNAESSPNSSVELKDAEASDSRMRTKQLSGLSLLRPSTSSASSTSSRERVTTESDASQTPMATPRPPPRQLASPSFDRGRSRQELPEVPPLPHVHWRDPSNSPIRSAVSHSRIPFADERTPLLSTSPPDSGIPPSFVGSSPDKTNGHAQLLDGIVPWSERLAPTAFLQTAKASVAKLDPLSPTHLQTAIRAIPAVLLGSLLNILDGVSYGMIIFPATGVFSGLGPMGVSMFFVSAIIAQLVYTFGGSGFAGANGSMMIEVVPFFHILANDIADVVGNENPEAVIATTLVAFAFSSLLTGFVFFMLGALKLGVIVGFFPRHILVGCIGGVGVFLMATGFAISMRIPDDDFTLSWETLRLMFLENHNLVLWAVPLGLAVLLRLITHRFHHQLIFPVYFIVIPLVFYVVILAGRFDFAQLRAEGWLFDVSMAREPWWKFYTYLNFRHVVWGALWNTMPTQFALLFFNMLHPPLNVPALAVSLNMDVNTDKELVAHGYSNLLSGLLGTVPNYLVYVNTLLFYRVGGTTRIASFLLAIATVGLLLVGTGPIAYLPVMVVGALIFVLGIDLVKEALWDTRHRTSRSEYVTIVSIMVCMTMWDFVIGVLFGIVVSCFFFVVQNSRRRSIRSTFTGDTAISAVRRPNFQRAYIREVAKQTTVIRLQGFLFFGTIAYVEEAIRNLIEGPYYQKNPVQFLVLDFAMVAGVDMSSAEAFVRVQRLLASKCVTLVVCGLETDSVIGKALDSVGLFGAERVEVFSSFNDAMEWTENIYLRAWYRSQKHEISTAFEEESTTVGPSLGHLSPLLVALVFVKLVIAQLQQVEFSAHQDYSSSPEPLNTIVKAFSSFGPVDPQQFAPLTHYLTRIPLPANYVLWRQGDEPDGLYILESGLLKAYYKFENSAQDFEESMVAGTLAGEMTAIADCPRNCTVVVGHAAVVWKLSKANLHRLQIEQPELARVFLQFTLKAATIDYDILLTAMASRQ</sequence>
<dbReference type="GO" id="GO:0016020">
    <property type="term" value="C:membrane"/>
    <property type="evidence" value="ECO:0007669"/>
    <property type="project" value="UniProtKB-SubCell"/>
</dbReference>
<dbReference type="AlphaFoldDB" id="A0A8H5BB85"/>
<feature type="compositionally biased region" description="Basic and acidic residues" evidence="5">
    <location>
        <begin position="27"/>
        <end position="39"/>
    </location>
</feature>
<evidence type="ECO:0000259" key="8">
    <source>
        <dbReference type="PROSITE" id="PS50801"/>
    </source>
</evidence>
<dbReference type="Gene3D" id="2.60.120.10">
    <property type="entry name" value="Jelly Rolls"/>
    <property type="match status" value="1"/>
</dbReference>
<evidence type="ECO:0000256" key="1">
    <source>
        <dbReference type="ARBA" id="ARBA00004141"/>
    </source>
</evidence>
<feature type="transmembrane region" description="Helical" evidence="6">
    <location>
        <begin position="543"/>
        <end position="567"/>
    </location>
</feature>
<feature type="transmembrane region" description="Helical" evidence="6">
    <location>
        <begin position="587"/>
        <end position="606"/>
    </location>
</feature>
<evidence type="ECO:0000313" key="10">
    <source>
        <dbReference type="Proteomes" id="UP000541558"/>
    </source>
</evidence>
<dbReference type="InterPro" id="IPR018490">
    <property type="entry name" value="cNMP-bd_dom_sf"/>
</dbReference>
<feature type="transmembrane region" description="Helical" evidence="6">
    <location>
        <begin position="753"/>
        <end position="786"/>
    </location>
</feature>
<dbReference type="CDD" id="cd07042">
    <property type="entry name" value="STAS_SulP_like_sulfate_transporter"/>
    <property type="match status" value="1"/>
</dbReference>
<dbReference type="CDD" id="cd00038">
    <property type="entry name" value="CAP_ED"/>
    <property type="match status" value="1"/>
</dbReference>
<feature type="region of interest" description="Disordered" evidence="5">
    <location>
        <begin position="144"/>
        <end position="336"/>
    </location>
</feature>
<keyword evidence="4 6" id="KW-0472">Membrane</keyword>
<feature type="transmembrane region" description="Helical" evidence="6">
    <location>
        <begin position="505"/>
        <end position="531"/>
    </location>
</feature>
<feature type="compositionally biased region" description="Low complexity" evidence="5">
    <location>
        <begin position="254"/>
        <end position="268"/>
    </location>
</feature>
<dbReference type="InterPro" id="IPR014710">
    <property type="entry name" value="RmlC-like_jellyroll"/>
</dbReference>
<dbReference type="InterPro" id="IPR052706">
    <property type="entry name" value="Membrane-Transporter-like"/>
</dbReference>
<dbReference type="EMBL" id="JAACJK010000171">
    <property type="protein sequence ID" value="KAF5320134.1"/>
    <property type="molecule type" value="Genomic_DNA"/>
</dbReference>
<feature type="transmembrane region" description="Helical" evidence="6">
    <location>
        <begin position="613"/>
        <end position="635"/>
    </location>
</feature>
<dbReference type="PANTHER" id="PTHR43310">
    <property type="entry name" value="SULFATE TRANSPORTER YBAR-RELATED"/>
    <property type="match status" value="1"/>
</dbReference>
<feature type="compositionally biased region" description="Low complexity" evidence="5">
    <location>
        <begin position="191"/>
        <end position="220"/>
    </location>
</feature>
<dbReference type="PROSITE" id="PS50801">
    <property type="entry name" value="STAS"/>
    <property type="match status" value="1"/>
</dbReference>
<evidence type="ECO:0000256" key="4">
    <source>
        <dbReference type="ARBA" id="ARBA00023136"/>
    </source>
</evidence>
<dbReference type="SMART" id="SM00100">
    <property type="entry name" value="cNMP"/>
    <property type="match status" value="1"/>
</dbReference>
<dbReference type="SUPFAM" id="SSF51206">
    <property type="entry name" value="cAMP-binding domain-like"/>
    <property type="match status" value="1"/>
</dbReference>
<dbReference type="Pfam" id="PF00027">
    <property type="entry name" value="cNMP_binding"/>
    <property type="match status" value="1"/>
</dbReference>
<feature type="domain" description="STAS" evidence="8">
    <location>
        <begin position="877"/>
        <end position="984"/>
    </location>
</feature>
<dbReference type="OrthoDB" id="409725at2759"/>
<keyword evidence="10" id="KW-1185">Reference proteome</keyword>
<dbReference type="Pfam" id="PF01740">
    <property type="entry name" value="STAS"/>
    <property type="match status" value="1"/>
</dbReference>
<evidence type="ECO:0000256" key="3">
    <source>
        <dbReference type="ARBA" id="ARBA00022989"/>
    </source>
</evidence>
<protein>
    <submittedName>
        <fullName evidence="9">Uncharacterized protein</fullName>
    </submittedName>
</protein>
<feature type="transmembrane region" description="Helical" evidence="6">
    <location>
        <begin position="720"/>
        <end position="741"/>
    </location>
</feature>
<dbReference type="InterPro" id="IPR036513">
    <property type="entry name" value="STAS_dom_sf"/>
</dbReference>
<comment type="caution">
    <text evidence="9">The sequence shown here is derived from an EMBL/GenBank/DDBJ whole genome shotgun (WGS) entry which is preliminary data.</text>
</comment>
<dbReference type="InterPro" id="IPR011547">
    <property type="entry name" value="SLC26A/SulP_dom"/>
</dbReference>
<dbReference type="Proteomes" id="UP000541558">
    <property type="component" value="Unassembled WGS sequence"/>
</dbReference>
<feature type="compositionally biased region" description="Polar residues" evidence="5">
    <location>
        <begin position="41"/>
        <end position="56"/>
    </location>
</feature>
<feature type="compositionally biased region" description="Polar residues" evidence="5">
    <location>
        <begin position="181"/>
        <end position="190"/>
    </location>
</feature>
<gene>
    <name evidence="9" type="ORF">D9611_010335</name>
</gene>
<dbReference type="InterPro" id="IPR002645">
    <property type="entry name" value="STAS_dom"/>
</dbReference>
<dbReference type="Gene3D" id="3.30.750.24">
    <property type="entry name" value="STAS domain"/>
    <property type="match status" value="1"/>
</dbReference>
<feature type="domain" description="Cyclic nucleotide-binding" evidence="7">
    <location>
        <begin position="1062"/>
        <end position="1182"/>
    </location>
</feature>
<evidence type="ECO:0000259" key="7">
    <source>
        <dbReference type="PROSITE" id="PS50042"/>
    </source>
</evidence>
<feature type="compositionally biased region" description="Basic and acidic residues" evidence="5">
    <location>
        <begin position="61"/>
        <end position="79"/>
    </location>
</feature>
<dbReference type="Pfam" id="PF00916">
    <property type="entry name" value="Sulfate_transp"/>
    <property type="match status" value="1"/>
</dbReference>
<keyword evidence="2 6" id="KW-0812">Transmembrane</keyword>